<feature type="compositionally biased region" description="Low complexity" evidence="1">
    <location>
        <begin position="258"/>
        <end position="273"/>
    </location>
</feature>
<accession>A0A7I8VDI0</accession>
<keyword evidence="5" id="KW-1185">Reference proteome</keyword>
<comment type="caution">
    <text evidence="4">The sequence shown here is derived from an EMBL/GenBank/DDBJ whole genome shotgun (WGS) entry which is preliminary data.</text>
</comment>
<keyword evidence="2" id="KW-0472">Membrane</keyword>
<evidence type="ECO:0000256" key="1">
    <source>
        <dbReference type="SAM" id="MobiDB-lite"/>
    </source>
</evidence>
<keyword evidence="2" id="KW-0812">Transmembrane</keyword>
<protein>
    <submittedName>
        <fullName evidence="4">DgyrCDS2942</fullName>
    </submittedName>
</protein>
<feature type="signal peptide" evidence="3">
    <location>
        <begin position="1"/>
        <end position="20"/>
    </location>
</feature>
<keyword evidence="2" id="KW-1133">Transmembrane helix</keyword>
<dbReference type="EMBL" id="CAJFCJ010000004">
    <property type="protein sequence ID" value="CAD5113774.1"/>
    <property type="molecule type" value="Genomic_DNA"/>
</dbReference>
<gene>
    <name evidence="4" type="ORF">DGYR_LOCUS2709</name>
</gene>
<feature type="compositionally biased region" description="Polar residues" evidence="1">
    <location>
        <begin position="381"/>
        <end position="400"/>
    </location>
</feature>
<reference evidence="4 5" key="1">
    <citation type="submission" date="2020-08" db="EMBL/GenBank/DDBJ databases">
        <authorList>
            <person name="Hejnol A."/>
        </authorList>
    </citation>
    <scope>NUCLEOTIDE SEQUENCE [LARGE SCALE GENOMIC DNA]</scope>
</reference>
<dbReference type="Proteomes" id="UP000549394">
    <property type="component" value="Unassembled WGS sequence"/>
</dbReference>
<evidence type="ECO:0000256" key="3">
    <source>
        <dbReference type="SAM" id="SignalP"/>
    </source>
</evidence>
<sequence>MKALLRNILTFSLLLQTINAICNKVQREDVFYKPESVSFTLDCPRGSTIQFVEAKLYRDNCQLADALSYMRRACFLSDICATGLDLFQYNTTACPSSPNDSELRLKWFCEPKLGSVGTISKDFCTDTVSNQGYYFMLTSTTYIETKCMCRMTVPANHEVVVQFTASTKPGEFDDCKNHLLIGEDSSSPTKVCSRDSVSIPCQDKEKTLYFAVEKIGGKIYYNAEISVNDTSPNQLEVICGLRAPIPARQTTTSNFEPTTNSKTTTSEQETTTKLNEQETTAKPSVQETTQKIVDTTRGEVSTRSNKQTTAEMNSPDFISISRWFGTTLPPPAGSEDDNSDDDIIPIIIGICVGIAALILLVTLIALLLRYRSDSKKKAHQSMENLTTVEKLQSKSFKPPN</sequence>
<feature type="compositionally biased region" description="Polar residues" evidence="1">
    <location>
        <begin position="277"/>
        <end position="290"/>
    </location>
</feature>
<feature type="region of interest" description="Disordered" evidence="1">
    <location>
        <begin position="378"/>
        <end position="400"/>
    </location>
</feature>
<dbReference type="AlphaFoldDB" id="A0A7I8VDI0"/>
<evidence type="ECO:0000313" key="5">
    <source>
        <dbReference type="Proteomes" id="UP000549394"/>
    </source>
</evidence>
<keyword evidence="3" id="KW-0732">Signal</keyword>
<feature type="transmembrane region" description="Helical" evidence="2">
    <location>
        <begin position="343"/>
        <end position="368"/>
    </location>
</feature>
<evidence type="ECO:0000256" key="2">
    <source>
        <dbReference type="SAM" id="Phobius"/>
    </source>
</evidence>
<feature type="region of interest" description="Disordered" evidence="1">
    <location>
        <begin position="249"/>
        <end position="290"/>
    </location>
</feature>
<name>A0A7I8VDI0_9ANNE</name>
<feature type="chain" id="PRO_5029570334" evidence="3">
    <location>
        <begin position="21"/>
        <end position="400"/>
    </location>
</feature>
<organism evidence="4 5">
    <name type="scientific">Dimorphilus gyrociliatus</name>
    <dbReference type="NCBI Taxonomy" id="2664684"/>
    <lineage>
        <taxon>Eukaryota</taxon>
        <taxon>Metazoa</taxon>
        <taxon>Spiralia</taxon>
        <taxon>Lophotrochozoa</taxon>
        <taxon>Annelida</taxon>
        <taxon>Polychaeta</taxon>
        <taxon>Polychaeta incertae sedis</taxon>
        <taxon>Dinophilidae</taxon>
        <taxon>Dimorphilus</taxon>
    </lineage>
</organism>
<evidence type="ECO:0000313" key="4">
    <source>
        <dbReference type="EMBL" id="CAD5113774.1"/>
    </source>
</evidence>
<proteinExistence type="predicted"/>